<dbReference type="EMBL" id="CP015878">
    <property type="protein sequence ID" value="ANI17370.1"/>
    <property type="molecule type" value="Genomic_DNA"/>
</dbReference>
<dbReference type="InterPro" id="IPR042112">
    <property type="entry name" value="P_AcTrfase_dom2"/>
</dbReference>
<sequence length="333" mass="35262">MKLFDDCRRAARQNPPRVVFPDALDRRAIEAAQYLKAEGLAEPLLLGNPFALRGYCLERHIRLGDLGLIDPARSPWLHGFAQDLARRQDKLSPEQALEQLHDPLWFGAALLAAGQVDLCIAGNLSATADVLRAGLRVVGLAPGNRTLSSVFFMLPADGGAPLAFADCGVVPRPTVEQLADIALASAASFEQVTGEPARVAMLSFSSHGSARHADAEAVRQACELVRERRPELCVDGEIQFDAAFVPEVAAAKVPGSPLGGAANVFVFPSLEAGNIGYKIAQRLGGMNAIGPMLQGMNAPLHDLSRGCTSEEMIQTVLLANKMAGGAEAVGRVA</sequence>
<evidence type="ECO:0000256" key="1">
    <source>
        <dbReference type="ARBA" id="ARBA00005656"/>
    </source>
</evidence>
<dbReference type="Gene3D" id="3.40.50.10750">
    <property type="entry name" value="Isocitrate/Isopropylmalate dehydrogenase-like"/>
    <property type="match status" value="1"/>
</dbReference>
<accession>A0A1A9KJQ9</accession>
<evidence type="ECO:0000313" key="6">
    <source>
        <dbReference type="EMBL" id="MDF3845611.1"/>
    </source>
</evidence>
<dbReference type="Pfam" id="PF01515">
    <property type="entry name" value="PTA_PTB"/>
    <property type="match status" value="1"/>
</dbReference>
<dbReference type="PANTHER" id="PTHR43356">
    <property type="entry name" value="PHOSPHATE ACETYLTRANSFERASE"/>
    <property type="match status" value="1"/>
</dbReference>
<dbReference type="Proteomes" id="UP001220662">
    <property type="component" value="Unassembled WGS sequence"/>
</dbReference>
<dbReference type="InterPro" id="IPR050500">
    <property type="entry name" value="Phos_Acetyltrans/Butyryltrans"/>
</dbReference>
<evidence type="ECO:0000259" key="4">
    <source>
        <dbReference type="Pfam" id="PF01515"/>
    </source>
</evidence>
<dbReference type="PANTHER" id="PTHR43356:SF1">
    <property type="entry name" value="PHOSPHATE ACETYLTRANSFERASE EUTD"/>
    <property type="match status" value="1"/>
</dbReference>
<evidence type="ECO:0000313" key="5">
    <source>
        <dbReference type="EMBL" id="ANI17370.1"/>
    </source>
</evidence>
<keyword evidence="3" id="KW-0012">Acyltransferase</keyword>
<evidence type="ECO:0000256" key="2">
    <source>
        <dbReference type="ARBA" id="ARBA00022679"/>
    </source>
</evidence>
<proteinExistence type="inferred from homology"/>
<dbReference type="PIRSF" id="PIRSF000428">
    <property type="entry name" value="P_Ac_trans"/>
    <property type="match status" value="1"/>
</dbReference>
<dbReference type="NCBIfam" id="NF007233">
    <property type="entry name" value="PRK09653.1"/>
    <property type="match status" value="1"/>
</dbReference>
<dbReference type="EMBL" id="JARJLR010000472">
    <property type="protein sequence ID" value="MDF3845611.1"/>
    <property type="molecule type" value="Genomic_DNA"/>
</dbReference>
<gene>
    <name evidence="5" type="ORF">A9C11_26760</name>
    <name evidence="6" type="ORF">P3W55_28220</name>
</gene>
<evidence type="ECO:0000256" key="3">
    <source>
        <dbReference type="ARBA" id="ARBA00023315"/>
    </source>
</evidence>
<dbReference type="SUPFAM" id="SSF53659">
    <property type="entry name" value="Isocitrate/Isopropylmalate dehydrogenase-like"/>
    <property type="match status" value="1"/>
</dbReference>
<comment type="similarity">
    <text evidence="1">Belongs to the phosphate acetyltransferase and butyryltransferase family.</text>
</comment>
<dbReference type="AlphaFoldDB" id="A0A1A9KJQ9"/>
<dbReference type="InterPro" id="IPR002505">
    <property type="entry name" value="PTA_PTB"/>
</dbReference>
<dbReference type="Proteomes" id="UP000077748">
    <property type="component" value="Chromosome"/>
</dbReference>
<dbReference type="RefSeq" id="WP_009615700.1">
    <property type="nucleotide sequence ID" value="NZ_BDGS01000001.1"/>
</dbReference>
<dbReference type="InterPro" id="IPR042113">
    <property type="entry name" value="P_AcTrfase_dom1"/>
</dbReference>
<name>A0A1A9KJQ9_9PSED</name>
<evidence type="ECO:0000313" key="7">
    <source>
        <dbReference type="Proteomes" id="UP000077748"/>
    </source>
</evidence>
<organism evidence="5 7">
    <name type="scientific">Pseudomonas citronellolis</name>
    <dbReference type="NCBI Taxonomy" id="53408"/>
    <lineage>
        <taxon>Bacteria</taxon>
        <taxon>Pseudomonadati</taxon>
        <taxon>Pseudomonadota</taxon>
        <taxon>Gammaproteobacteria</taxon>
        <taxon>Pseudomonadales</taxon>
        <taxon>Pseudomonadaceae</taxon>
        <taxon>Pseudomonas</taxon>
    </lineage>
</organism>
<dbReference type="Gene3D" id="3.40.50.10950">
    <property type="match status" value="1"/>
</dbReference>
<dbReference type="GO" id="GO:0016746">
    <property type="term" value="F:acyltransferase activity"/>
    <property type="evidence" value="ECO:0007669"/>
    <property type="project" value="UniProtKB-KW"/>
</dbReference>
<feature type="domain" description="Phosphate acetyl/butaryl transferase" evidence="4">
    <location>
        <begin position="4"/>
        <end position="319"/>
    </location>
</feature>
<protein>
    <submittedName>
        <fullName evidence="5">Phosphate acetyltransferase</fullName>
    </submittedName>
</protein>
<reference evidence="5 7" key="1">
    <citation type="submission" date="2016-05" db="EMBL/GenBank/DDBJ databases">
        <title>Genome Sequence of Pseudomonas citronellolis Strain SJTE-3, an Estrogens and Persistent Organic Pollutants degradation strain.</title>
        <authorList>
            <person name="Liang R."/>
        </authorList>
    </citation>
    <scope>NUCLEOTIDE SEQUENCE [LARGE SCALE GENOMIC DNA]</scope>
    <source>
        <strain evidence="5 7">SJTE-3</strain>
    </source>
</reference>
<dbReference type="InterPro" id="IPR012147">
    <property type="entry name" value="P_Ac_Bu_trans"/>
</dbReference>
<reference evidence="6" key="2">
    <citation type="submission" date="2023-03" db="EMBL/GenBank/DDBJ databases">
        <title>Draft assemblies of triclosan tolerant bacteria isolated from returned activated sludge.</title>
        <authorList>
            <person name="Van Hamelsveld S."/>
        </authorList>
    </citation>
    <scope>NUCLEOTIDE SEQUENCE</scope>
    <source>
        <strain evidence="6">GW210015_S63</strain>
    </source>
</reference>
<keyword evidence="2 5" id="KW-0808">Transferase</keyword>